<dbReference type="KEGG" id="msv:Mesil_3620"/>
<dbReference type="InterPro" id="IPR051539">
    <property type="entry name" value="T4SS-coupling_protein"/>
</dbReference>
<feature type="transmembrane region" description="Helical" evidence="8">
    <location>
        <begin position="28"/>
        <end position="48"/>
    </location>
</feature>
<geneLocation type="plasmid" evidence="9 10">
    <name>pMESIL02</name>
</geneLocation>
<keyword evidence="9" id="KW-0614">Plasmid</keyword>
<evidence type="ECO:0000313" key="9">
    <source>
        <dbReference type="EMBL" id="ADH65410.1"/>
    </source>
</evidence>
<accession>D7BJQ4</accession>
<dbReference type="OrthoDB" id="226701at2"/>
<comment type="similarity">
    <text evidence="2">Belongs to the VirD4/TraG family.</text>
</comment>
<keyword evidence="4 8" id="KW-0812">Transmembrane</keyword>
<evidence type="ECO:0000256" key="1">
    <source>
        <dbReference type="ARBA" id="ARBA00004651"/>
    </source>
</evidence>
<feature type="transmembrane region" description="Helical" evidence="8">
    <location>
        <begin position="145"/>
        <end position="163"/>
    </location>
</feature>
<dbReference type="AlphaFoldDB" id="D7BJQ4"/>
<feature type="region of interest" description="Disordered" evidence="7">
    <location>
        <begin position="651"/>
        <end position="695"/>
    </location>
</feature>
<organism evidence="9 10">
    <name type="scientific">Allomeiothermus silvanus (strain ATCC 700542 / DSM 9946 / NBRC 106475 / NCIMB 13440 / VI-R2)</name>
    <name type="common">Thermus silvanus</name>
    <dbReference type="NCBI Taxonomy" id="526227"/>
    <lineage>
        <taxon>Bacteria</taxon>
        <taxon>Thermotogati</taxon>
        <taxon>Deinococcota</taxon>
        <taxon>Deinococci</taxon>
        <taxon>Thermales</taxon>
        <taxon>Thermaceae</taxon>
        <taxon>Allomeiothermus</taxon>
    </lineage>
</organism>
<feature type="compositionally biased region" description="Pro residues" evidence="7">
    <location>
        <begin position="665"/>
        <end position="688"/>
    </location>
</feature>
<evidence type="ECO:0000256" key="5">
    <source>
        <dbReference type="ARBA" id="ARBA00022989"/>
    </source>
</evidence>
<dbReference type="Pfam" id="PF02534">
    <property type="entry name" value="T4SS-DNA_transf"/>
    <property type="match status" value="1"/>
</dbReference>
<proteinExistence type="inferred from homology"/>
<protein>
    <submittedName>
        <fullName evidence="9">TRAG family protein</fullName>
    </submittedName>
</protein>
<dbReference type="Proteomes" id="UP000001916">
    <property type="component" value="Plasmid pMESIL02"/>
</dbReference>
<evidence type="ECO:0000256" key="7">
    <source>
        <dbReference type="SAM" id="MobiDB-lite"/>
    </source>
</evidence>
<dbReference type="InterPro" id="IPR027417">
    <property type="entry name" value="P-loop_NTPase"/>
</dbReference>
<dbReference type="Gene3D" id="3.40.50.300">
    <property type="entry name" value="P-loop containing nucleotide triphosphate hydrolases"/>
    <property type="match status" value="1"/>
</dbReference>
<reference evidence="9 10" key="1">
    <citation type="journal article" date="2010" name="Stand. Genomic Sci.">
        <title>Complete genome sequence of Meiothermus silvanus type strain (VI-R2).</title>
        <authorList>
            <person name="Sikorski J."/>
            <person name="Tindall B.J."/>
            <person name="Lowry S."/>
            <person name="Lucas S."/>
            <person name="Nolan M."/>
            <person name="Copeland A."/>
            <person name="Glavina Del Rio T."/>
            <person name="Tice H."/>
            <person name="Cheng J.F."/>
            <person name="Han C."/>
            <person name="Pitluck S."/>
            <person name="Liolios K."/>
            <person name="Ivanova N."/>
            <person name="Mavromatis K."/>
            <person name="Mikhailova N."/>
            <person name="Pati A."/>
            <person name="Goodwin L."/>
            <person name="Chen A."/>
            <person name="Palaniappan K."/>
            <person name="Land M."/>
            <person name="Hauser L."/>
            <person name="Chang Y.J."/>
            <person name="Jeffries C.D."/>
            <person name="Rohde M."/>
            <person name="Goker M."/>
            <person name="Woyke T."/>
            <person name="Bristow J."/>
            <person name="Eisen J.A."/>
            <person name="Markowitz V."/>
            <person name="Hugenholtz P."/>
            <person name="Kyrpides N.C."/>
            <person name="Klenk H.P."/>
            <person name="Lapidus A."/>
        </authorList>
    </citation>
    <scope>NUCLEOTIDE SEQUENCE [LARGE SCALE GENOMIC DNA]</scope>
    <source>
        <strain evidence="10">ATCC 700542 / DSM 9946 / VI-R2</strain>
        <plasmid evidence="10">Plasmid pMESIL02</plasmid>
    </source>
</reference>
<keyword evidence="6 8" id="KW-0472">Membrane</keyword>
<evidence type="ECO:0000256" key="8">
    <source>
        <dbReference type="SAM" id="Phobius"/>
    </source>
</evidence>
<evidence type="ECO:0000256" key="2">
    <source>
        <dbReference type="ARBA" id="ARBA00008806"/>
    </source>
</evidence>
<dbReference type="SUPFAM" id="SSF52540">
    <property type="entry name" value="P-loop containing nucleoside triphosphate hydrolases"/>
    <property type="match status" value="1"/>
</dbReference>
<dbReference type="EMBL" id="CP002044">
    <property type="protein sequence ID" value="ADH65410.1"/>
    <property type="molecule type" value="Genomic_DNA"/>
</dbReference>
<sequence length="896" mass="99478">MNPRTHTDLPEAARAVSIRYGNPRQRRLAVFLAALGMLLAAAGVWGGWKAYTSFESTARPFLQAGWQLSPLDLLESPRNPRACLGNPACREAFFHRWQRATPPLVGLPFEGPGLYLSLLAVGLVLTLLGLLLAKLLESEQIGLESTLSQAFGGVALGVLGYSLPGLVGLAAPPWLESLLALAGLVLGVNARNRHRALYSALRARYADARELRRMTLTPANRALALPLARLSPDKGEPLIGSVPTPAKKELDHLLVVAPTRGGKGLHIRQTLWHWGGSAVVVDLKGDAYRETALRREELGGRCFLLDPEGYGSCYDPFSEMVRDESVASAAQLMMVSAQDKDPIFSERASYLMEAFIYLAQYRQESTTSLMYGLMSRGEDAVYLEFKRLKQQPPLPDRPRELLEKAIARFNFFYGSDKDDKFRASCYGTFSTRARPLVSEGVRAMTQRSDFTARDLIERPTTLYIRLSEENLDFTKGIVQILISTLTGQLTRTIDREQGGYARVPVLFVFDEAKRIPIPSIANGVSTWAGRNMYAAIYVQDMSQLEGTYGEGDAKTVLANTAQIFYLGNPNLETAQYVSQKLGRIEVPSYSYTAQRSKDGQSRSMSYNLREVDLLSVDDFLAGTNDEVVVFPRAARPVRAWRVLPPEEMRQYARAPEPPRIARSPDLPPEPIPTPPSPSPRPPSNPPGPASTQSSGLRKVLVWPGGAARFWEIPEEERLLFDFLTMDFIPDPLTQRVVDLGDLSRPFALVAPPEQKDRAEEHLRHNGVQIRQHLPPPVYGRLWLLGGQWKPSALQTAEEVLRRSLFPLRLPEKIDGLVGLKAPSEAYLPLPYPPEQQLNTWIGLLGYQPRVLWLDQPGGTAVLPHWRGPRISLMGRGPAEVPPTLQAALSQLRAMLR</sequence>
<keyword evidence="10" id="KW-1185">Reference proteome</keyword>
<evidence type="ECO:0000256" key="3">
    <source>
        <dbReference type="ARBA" id="ARBA00022475"/>
    </source>
</evidence>
<dbReference type="HOGENOM" id="CLU_322838_0_0_0"/>
<feature type="transmembrane region" description="Helical" evidence="8">
    <location>
        <begin position="114"/>
        <end position="133"/>
    </location>
</feature>
<gene>
    <name evidence="9" type="ORF">Mesil_3620</name>
</gene>
<dbReference type="RefSeq" id="WP_013159884.1">
    <property type="nucleotide sequence ID" value="NC_014214.1"/>
</dbReference>
<dbReference type="PANTHER" id="PTHR37937:SF1">
    <property type="entry name" value="CONJUGATIVE TRANSFER: DNA TRANSPORT"/>
    <property type="match status" value="1"/>
</dbReference>
<evidence type="ECO:0000313" key="10">
    <source>
        <dbReference type="Proteomes" id="UP000001916"/>
    </source>
</evidence>
<dbReference type="GO" id="GO:0005886">
    <property type="term" value="C:plasma membrane"/>
    <property type="evidence" value="ECO:0007669"/>
    <property type="project" value="UniProtKB-SubCell"/>
</dbReference>
<evidence type="ECO:0000256" key="6">
    <source>
        <dbReference type="ARBA" id="ARBA00023136"/>
    </source>
</evidence>
<dbReference type="PANTHER" id="PTHR37937">
    <property type="entry name" value="CONJUGATIVE TRANSFER: DNA TRANSPORT"/>
    <property type="match status" value="1"/>
</dbReference>
<keyword evidence="5 8" id="KW-1133">Transmembrane helix</keyword>
<evidence type="ECO:0000256" key="4">
    <source>
        <dbReference type="ARBA" id="ARBA00022692"/>
    </source>
</evidence>
<dbReference type="InterPro" id="IPR003688">
    <property type="entry name" value="TraG/VirD4"/>
</dbReference>
<keyword evidence="3" id="KW-1003">Cell membrane</keyword>
<dbReference type="CDD" id="cd01127">
    <property type="entry name" value="TrwB_TraG_TraD_VirD4"/>
    <property type="match status" value="1"/>
</dbReference>
<name>D7BJQ4_ALLS1</name>
<comment type="subcellular location">
    <subcellularLocation>
        <location evidence="1">Cell membrane</location>
        <topology evidence="1">Multi-pass membrane protein</topology>
    </subcellularLocation>
</comment>